<evidence type="ECO:0000313" key="2">
    <source>
        <dbReference type="Proteomes" id="UP000601768"/>
    </source>
</evidence>
<dbReference type="RefSeq" id="WP_186507766.1">
    <property type="nucleotide sequence ID" value="NZ_JACNEP010000015.1"/>
</dbReference>
<gene>
    <name evidence="1" type="ORF">H8B19_15310</name>
</gene>
<reference evidence="1" key="2">
    <citation type="submission" date="2020-08" db="EMBL/GenBank/DDBJ databases">
        <authorList>
            <person name="Lai Q."/>
        </authorList>
    </citation>
    <scope>NUCLEOTIDE SEQUENCE</scope>
    <source>
        <strain evidence="1">S27-2</strain>
    </source>
</reference>
<proteinExistence type="predicted"/>
<dbReference type="EMBL" id="JACNEP010000015">
    <property type="protein sequence ID" value="MBC3767248.1"/>
    <property type="molecule type" value="Genomic_DNA"/>
</dbReference>
<keyword evidence="2" id="KW-1185">Reference proteome</keyword>
<sequence length="131" mass="15460">MRYKRHQSRPYSIKKNGIKDENIDRQILAIHRAMATKLLKHPHLIEQVRETLEDRKVTGRLPYGHHLIWHSILDHIDQPETFITSITEDSPRMRKLRRNTPPVGILNEQERQLALEQNALGQLDSIDTLIY</sequence>
<accession>A0A8J6IXZ4</accession>
<name>A0A8J6IXZ4_9ALTE</name>
<evidence type="ECO:0000313" key="1">
    <source>
        <dbReference type="EMBL" id="MBC3767248.1"/>
    </source>
</evidence>
<dbReference type="AlphaFoldDB" id="A0A8J6IXZ4"/>
<comment type="caution">
    <text evidence="1">The sequence shown here is derived from an EMBL/GenBank/DDBJ whole genome shotgun (WGS) entry which is preliminary data.</text>
</comment>
<dbReference type="Proteomes" id="UP000601768">
    <property type="component" value="Unassembled WGS sequence"/>
</dbReference>
<organism evidence="1 2">
    <name type="scientific">Neptunicella marina</name>
    <dbReference type="NCBI Taxonomy" id="2125989"/>
    <lineage>
        <taxon>Bacteria</taxon>
        <taxon>Pseudomonadati</taxon>
        <taxon>Pseudomonadota</taxon>
        <taxon>Gammaproteobacteria</taxon>
        <taxon>Alteromonadales</taxon>
        <taxon>Alteromonadaceae</taxon>
        <taxon>Neptunicella</taxon>
    </lineage>
</organism>
<reference evidence="1" key="1">
    <citation type="journal article" date="2018" name="Int. J. Syst. Evol. Microbiol.">
        <title>Neptunicella marina gen. nov., sp. nov., isolated from surface seawater.</title>
        <authorList>
            <person name="Liu X."/>
            <person name="Lai Q."/>
            <person name="Du Y."/>
            <person name="Zhang X."/>
            <person name="Liu Z."/>
            <person name="Sun F."/>
            <person name="Shao Z."/>
        </authorList>
    </citation>
    <scope>NUCLEOTIDE SEQUENCE</scope>
    <source>
        <strain evidence="1">S27-2</strain>
    </source>
</reference>
<protein>
    <submittedName>
        <fullName evidence="1">Uncharacterized protein</fullName>
    </submittedName>
</protein>